<feature type="region of interest" description="Disordered" evidence="1">
    <location>
        <begin position="431"/>
        <end position="584"/>
    </location>
</feature>
<dbReference type="PANTHER" id="PTHR15275">
    <property type="entry name" value="CG1 PROTEIN/F18"/>
    <property type="match status" value="1"/>
</dbReference>
<keyword evidence="3" id="KW-1185">Reference proteome</keyword>
<evidence type="ECO:0000256" key="1">
    <source>
        <dbReference type="SAM" id="MobiDB-lite"/>
    </source>
</evidence>
<reference evidence="2" key="1">
    <citation type="submission" date="2020-10" db="EMBL/GenBank/DDBJ databases">
        <title>Chromosome-scale genome assembly of the Allis shad, Alosa alosa.</title>
        <authorList>
            <person name="Margot Z."/>
            <person name="Christophe K."/>
            <person name="Cabau C."/>
            <person name="Louis A."/>
            <person name="Berthelot C."/>
            <person name="Parey E."/>
            <person name="Roest Crollius H."/>
            <person name="Montfort J."/>
            <person name="Robinson-Rechavi M."/>
            <person name="Bucao C."/>
            <person name="Bouchez O."/>
            <person name="Gislard M."/>
            <person name="Lluch J."/>
            <person name="Milhes M."/>
            <person name="Lampietro C."/>
            <person name="Lopez Roques C."/>
            <person name="Donnadieu C."/>
            <person name="Braasch I."/>
            <person name="Desvignes T."/>
            <person name="Postlethwait J."/>
            <person name="Bobe J."/>
            <person name="Guiguen Y."/>
        </authorList>
    </citation>
    <scope>NUCLEOTIDE SEQUENCE</scope>
    <source>
        <strain evidence="2">M-15738</strain>
        <tissue evidence="2">Blood</tissue>
    </source>
</reference>
<feature type="compositionally biased region" description="Low complexity" evidence="1">
    <location>
        <begin position="512"/>
        <end position="533"/>
    </location>
</feature>
<feature type="region of interest" description="Disordered" evidence="1">
    <location>
        <begin position="1"/>
        <end position="243"/>
    </location>
</feature>
<evidence type="ECO:0008006" key="4">
    <source>
        <dbReference type="Google" id="ProtNLM"/>
    </source>
</evidence>
<gene>
    <name evidence="2" type="ORF">AALO_G00296280</name>
</gene>
<evidence type="ECO:0000313" key="3">
    <source>
        <dbReference type="Proteomes" id="UP000823561"/>
    </source>
</evidence>
<dbReference type="EMBL" id="JADWDJ010000024">
    <property type="protein sequence ID" value="KAG5260770.1"/>
    <property type="molecule type" value="Genomic_DNA"/>
</dbReference>
<dbReference type="PANTHER" id="PTHR15275:SF0">
    <property type="entry name" value="MASTERMIND-LIKE DOMAIN-CONTAINING PROTEIN 1"/>
    <property type="match status" value="1"/>
</dbReference>
<feature type="compositionally biased region" description="Basic and acidic residues" evidence="1">
    <location>
        <begin position="140"/>
        <end position="151"/>
    </location>
</feature>
<name>A0AAV6FEC4_9TELE</name>
<organism evidence="2 3">
    <name type="scientific">Alosa alosa</name>
    <name type="common">allis shad</name>
    <dbReference type="NCBI Taxonomy" id="278164"/>
    <lineage>
        <taxon>Eukaryota</taxon>
        <taxon>Metazoa</taxon>
        <taxon>Chordata</taxon>
        <taxon>Craniata</taxon>
        <taxon>Vertebrata</taxon>
        <taxon>Euteleostomi</taxon>
        <taxon>Actinopterygii</taxon>
        <taxon>Neopterygii</taxon>
        <taxon>Teleostei</taxon>
        <taxon>Clupei</taxon>
        <taxon>Clupeiformes</taxon>
        <taxon>Clupeoidei</taxon>
        <taxon>Clupeidae</taxon>
        <taxon>Alosa</taxon>
    </lineage>
</organism>
<feature type="compositionally biased region" description="Polar residues" evidence="1">
    <location>
        <begin position="431"/>
        <end position="444"/>
    </location>
</feature>
<feature type="compositionally biased region" description="Polar residues" evidence="1">
    <location>
        <begin position="64"/>
        <end position="73"/>
    </location>
</feature>
<feature type="compositionally biased region" description="Basic residues" evidence="1">
    <location>
        <begin position="1"/>
        <end position="10"/>
    </location>
</feature>
<comment type="caution">
    <text evidence="2">The sequence shown here is derived from an EMBL/GenBank/DDBJ whole genome shotgun (WGS) entry which is preliminary data.</text>
</comment>
<dbReference type="Proteomes" id="UP000823561">
    <property type="component" value="Chromosome 24"/>
</dbReference>
<dbReference type="GO" id="GO:0006357">
    <property type="term" value="P:regulation of transcription by RNA polymerase II"/>
    <property type="evidence" value="ECO:0007669"/>
    <property type="project" value="TreeGrafter"/>
</dbReference>
<protein>
    <recommendedName>
        <fullName evidence="4">Mastermind-like domain-containing protein 1</fullName>
    </recommendedName>
</protein>
<dbReference type="InterPro" id="IPR026131">
    <property type="entry name" value="MAMLD1"/>
</dbReference>
<feature type="region of interest" description="Disordered" evidence="1">
    <location>
        <begin position="283"/>
        <end position="405"/>
    </location>
</feature>
<proteinExistence type="predicted"/>
<feature type="compositionally biased region" description="Gly residues" evidence="1">
    <location>
        <begin position="88"/>
        <end position="102"/>
    </location>
</feature>
<evidence type="ECO:0000313" key="2">
    <source>
        <dbReference type="EMBL" id="KAG5260770.1"/>
    </source>
</evidence>
<dbReference type="GO" id="GO:0016604">
    <property type="term" value="C:nuclear body"/>
    <property type="evidence" value="ECO:0007669"/>
    <property type="project" value="TreeGrafter"/>
</dbReference>
<accession>A0AAV6FEC4</accession>
<feature type="compositionally biased region" description="Low complexity" evidence="1">
    <location>
        <begin position="217"/>
        <end position="241"/>
    </location>
</feature>
<sequence>MLPGSLKRKLTGPEGSLGSVNGLSDGPMSQGSGKRLCLEDVTMGTGYPQPPFSSGPGVGGQGGINSRNNNNGLESPYMPTKVSPAGSAPGGAGGGGGMGGGMASPFGNNGGSVASSVEQELQDILEELTKNPDPTLPELDIEKILGSKEDEGTAGGGPGPFMHPDEAGTPKCSPPRPSHLEAHLTRSPGFPQAGSPQVGLSPAGAPYPLSHPSKPVLSPLSASPLSSSSSSSQAQNQARSPMLSAALSSRGVRLAVRDVPHALLGLLVLLGRSLSAVPARGQAPQLVPHQQPFSPAGSSIQSPQSSLISSLAPAPAQGPSPPYRPEKLTSPALAQPPFSPQSALLPSGSVPQTGGSIQGSQASYLGPGATTAGATRPSPPYRQDPKHGSPGVGMGVPSQQQNGSAVQNSQLFKAITSSQPAPSNLKLLMQQGQQGPTSAGQSVHQPMAPGPMGKGPGGGPDSFSFNNTKPLRHFDPDLTVAAASQQQQKMGGPASLPSPAASGNGGHGPMGGPAYRGPSMQTAPPASAAVAASHNHLFQQRMQRAMQRGSGPGGMVCREVSDPLSDPILPHKHPLSSPLKMPFS</sequence>
<feature type="compositionally biased region" description="Low complexity" evidence="1">
    <location>
        <begin position="294"/>
        <end position="315"/>
    </location>
</feature>
<feature type="compositionally biased region" description="Polar residues" evidence="1">
    <location>
        <begin position="18"/>
        <end position="32"/>
    </location>
</feature>
<dbReference type="AlphaFoldDB" id="A0AAV6FEC4"/>
<feature type="compositionally biased region" description="Polar residues" evidence="1">
    <location>
        <begin position="340"/>
        <end position="363"/>
    </location>
</feature>